<sequence length="180" mass="21725">MEYRRAKTPGATYFFTLVTYCRRPILGKSENIDLLREAFRYVMKNYQFKIDAIVILPEHLHCLWTLPENDGDFSTRWRLIKSYFSRKCQVSCQGTMTLSQEQKGEKPIWQRRFWEHQIRDDRDFINHVEYIHYNPVRHGLVNAPKDWQYSSFHRYVQAGFYDVMWGAEERHVFGGHIGHE</sequence>
<dbReference type="SUPFAM" id="SSF143422">
    <property type="entry name" value="Transposase IS200-like"/>
    <property type="match status" value="1"/>
</dbReference>
<feature type="domain" description="Transposase IS200-like" evidence="1">
    <location>
        <begin position="8"/>
        <end position="134"/>
    </location>
</feature>
<organism evidence="2 3">
    <name type="scientific">Cylindrospermopsis curvispora GIHE-G1</name>
    <dbReference type="NCBI Taxonomy" id="2666332"/>
    <lineage>
        <taxon>Bacteria</taxon>
        <taxon>Bacillati</taxon>
        <taxon>Cyanobacteriota</taxon>
        <taxon>Cyanophyceae</taxon>
        <taxon>Nostocales</taxon>
        <taxon>Aphanizomenonaceae</taxon>
        <taxon>Cylindrospermopsis</taxon>
    </lineage>
</organism>
<dbReference type="NCBIfam" id="NF047646">
    <property type="entry name" value="REP_Tyr_transpos"/>
    <property type="match status" value="1"/>
</dbReference>
<protein>
    <submittedName>
        <fullName evidence="2">Transposase</fullName>
    </submittedName>
</protein>
<name>A0A7H0F425_9CYAN</name>
<dbReference type="Gene3D" id="3.30.70.1290">
    <property type="entry name" value="Transposase IS200-like"/>
    <property type="match status" value="1"/>
</dbReference>
<dbReference type="InterPro" id="IPR036515">
    <property type="entry name" value="Transposase_17_sf"/>
</dbReference>
<dbReference type="EMBL" id="CP060822">
    <property type="protein sequence ID" value="QNP30791.1"/>
    <property type="molecule type" value="Genomic_DNA"/>
</dbReference>
<dbReference type="RefSeq" id="WP_057177409.1">
    <property type="nucleotide sequence ID" value="NZ_CP060822.1"/>
</dbReference>
<accession>A0A7H0F425</accession>
<dbReference type="GO" id="GO:0006313">
    <property type="term" value="P:DNA transposition"/>
    <property type="evidence" value="ECO:0007669"/>
    <property type="project" value="InterPro"/>
</dbReference>
<dbReference type="AlphaFoldDB" id="A0A7H0F425"/>
<dbReference type="Pfam" id="PF01797">
    <property type="entry name" value="Y1_Tnp"/>
    <property type="match status" value="1"/>
</dbReference>
<evidence type="ECO:0000313" key="3">
    <source>
        <dbReference type="Proteomes" id="UP000516013"/>
    </source>
</evidence>
<dbReference type="GeneID" id="92780161"/>
<dbReference type="InterPro" id="IPR052715">
    <property type="entry name" value="RAYT_transposase"/>
</dbReference>
<dbReference type="InterPro" id="IPR002686">
    <property type="entry name" value="Transposase_17"/>
</dbReference>
<reference evidence="2 3" key="1">
    <citation type="submission" date="2020-08" db="EMBL/GenBank/DDBJ databases">
        <title>Complete genome sequence of Raphidiopsis curvispora isolated from drinking water reservoir in South Korea.</title>
        <authorList>
            <person name="Jeong J."/>
        </authorList>
    </citation>
    <scope>NUCLEOTIDE SEQUENCE [LARGE SCALE GENOMIC DNA]</scope>
    <source>
        <strain evidence="2 3">GIHE-G1</strain>
    </source>
</reference>
<dbReference type="PANTHER" id="PTHR36966:SF1">
    <property type="entry name" value="REP-ASSOCIATED TYROSINE TRANSPOSASE"/>
    <property type="match status" value="1"/>
</dbReference>
<proteinExistence type="predicted"/>
<dbReference type="Proteomes" id="UP000516013">
    <property type="component" value="Chromosome"/>
</dbReference>
<dbReference type="GO" id="GO:0004803">
    <property type="term" value="F:transposase activity"/>
    <property type="evidence" value="ECO:0007669"/>
    <property type="project" value="InterPro"/>
</dbReference>
<evidence type="ECO:0000313" key="2">
    <source>
        <dbReference type="EMBL" id="QNP30791.1"/>
    </source>
</evidence>
<gene>
    <name evidence="2" type="ORF">IAR63_07340</name>
</gene>
<dbReference type="SMART" id="SM01321">
    <property type="entry name" value="Y1_Tnp"/>
    <property type="match status" value="1"/>
</dbReference>
<keyword evidence="3" id="KW-1185">Reference proteome</keyword>
<dbReference type="KEGG" id="ccur:IAR63_07340"/>
<dbReference type="GO" id="GO:0043565">
    <property type="term" value="F:sequence-specific DNA binding"/>
    <property type="evidence" value="ECO:0007669"/>
    <property type="project" value="TreeGrafter"/>
</dbReference>
<dbReference type="PANTHER" id="PTHR36966">
    <property type="entry name" value="REP-ASSOCIATED TYROSINE TRANSPOSASE"/>
    <property type="match status" value="1"/>
</dbReference>
<evidence type="ECO:0000259" key="1">
    <source>
        <dbReference type="SMART" id="SM01321"/>
    </source>
</evidence>